<dbReference type="AlphaFoldDB" id="A0AAE8L8F0"/>
<keyword evidence="4" id="KW-1185">Reference proteome</keyword>
<dbReference type="RefSeq" id="WP_043755239.1">
    <property type="nucleotide sequence ID" value="NZ_CP015367.1"/>
</dbReference>
<evidence type="ECO:0000313" key="2">
    <source>
        <dbReference type="EMBL" id="APT34605.1"/>
    </source>
</evidence>
<name>A0AAE8L8F0_9HYPH</name>
<organism evidence="3 5">
    <name type="scientific">Methylobacterium phyllosphaerae</name>
    <dbReference type="NCBI Taxonomy" id="418223"/>
    <lineage>
        <taxon>Bacteria</taxon>
        <taxon>Pseudomonadati</taxon>
        <taxon>Pseudomonadota</taxon>
        <taxon>Alphaproteobacteria</taxon>
        <taxon>Hyphomicrobiales</taxon>
        <taxon>Methylobacteriaceae</taxon>
        <taxon>Methylobacterium</taxon>
    </lineage>
</organism>
<protein>
    <submittedName>
        <fullName evidence="3">Uncharacterized protein</fullName>
    </submittedName>
</protein>
<keyword evidence="1" id="KW-0732">Signal</keyword>
<dbReference type="Proteomes" id="UP000199140">
    <property type="component" value="Unassembled WGS sequence"/>
</dbReference>
<accession>A0AAE8L8F0</accession>
<evidence type="ECO:0000313" key="3">
    <source>
        <dbReference type="EMBL" id="SFH38782.1"/>
    </source>
</evidence>
<evidence type="ECO:0000313" key="5">
    <source>
        <dbReference type="Proteomes" id="UP000199140"/>
    </source>
</evidence>
<evidence type="ECO:0000313" key="4">
    <source>
        <dbReference type="Proteomes" id="UP000185487"/>
    </source>
</evidence>
<feature type="signal peptide" evidence="1">
    <location>
        <begin position="1"/>
        <end position="27"/>
    </location>
</feature>
<reference evidence="3 5" key="2">
    <citation type="submission" date="2016-10" db="EMBL/GenBank/DDBJ databases">
        <authorList>
            <person name="Varghese N."/>
            <person name="Submissions S."/>
        </authorList>
    </citation>
    <scope>NUCLEOTIDE SEQUENCE [LARGE SCALE GENOMIC DNA]</scope>
    <source>
        <strain evidence="3 5">CBMB27</strain>
    </source>
</reference>
<proteinExistence type="predicted"/>
<dbReference type="EMBL" id="CP015367">
    <property type="protein sequence ID" value="APT34605.1"/>
    <property type="molecule type" value="Genomic_DNA"/>
</dbReference>
<evidence type="ECO:0000256" key="1">
    <source>
        <dbReference type="SAM" id="SignalP"/>
    </source>
</evidence>
<reference evidence="2 4" key="1">
    <citation type="submission" date="2016-04" db="EMBL/GenBank/DDBJ databases">
        <title>Complete genome sequencing and analysis of CBMB27, Methylobacterium phyllosphaerae isolated from leaf tissues of rice (Oryza sativa L.).</title>
        <authorList>
            <person name="Lee Y."/>
            <person name="Hwangbo K."/>
            <person name="Chung H."/>
            <person name="Yoo J."/>
            <person name="Kim K.Y."/>
            <person name="Sa T.M."/>
            <person name="Um Y."/>
            <person name="Madhaiyan M."/>
        </authorList>
    </citation>
    <scope>NUCLEOTIDE SEQUENCE [LARGE SCALE GENOMIC DNA]</scope>
    <source>
        <strain evidence="2 4">CBMB27</strain>
    </source>
</reference>
<feature type="chain" id="PRO_5042117812" evidence="1">
    <location>
        <begin position="28"/>
        <end position="212"/>
    </location>
</feature>
<dbReference type="EMBL" id="FOPK01000022">
    <property type="protein sequence ID" value="SFH38782.1"/>
    <property type="molecule type" value="Genomic_DNA"/>
</dbReference>
<dbReference type="KEGG" id="mphy:MCBMB27_05314"/>
<gene>
    <name evidence="2" type="ORF">MCBMB27_05314</name>
    <name evidence="3" type="ORF">SAMN05192567_122102</name>
</gene>
<sequence>MRLRTSSLLAVMTSGGLLAGTTMHAHAAELGFLEMLFGARPAVQQAQPAQTQAPAFEGRSYGRQASPRLGAARRRFQTRYAALPLKIRVKEREISERQTPIDMKGGATAALLKDETLRPGDIVVLNAGARVFTGNPDKRHAIRDFEPVQNSRLVSKGTRKVLAGLFTPVGTLPAQAARQMMARAKQPAPEIATPIPAQKTAMRVINPWHEAQ</sequence>
<dbReference type="Proteomes" id="UP000185487">
    <property type="component" value="Chromosome"/>
</dbReference>